<sequence length="157" mass="16646">MPPLKLRTVLSVLFLGSALAVGFFAGRLTSRPLKTTSSPLEMATINGAELFDSQTATITGRVIKVTGEKLTIQDEQNQAADFPVISTVLISKPVNGRPVASQSGGLKNLELNEDALINLVFKNGEYTITAITYLPPAPVFQAPPTGVTLSPPGQIKK</sequence>
<dbReference type="Proteomes" id="UP000177328">
    <property type="component" value="Unassembled WGS sequence"/>
</dbReference>
<reference evidence="1 2" key="1">
    <citation type="journal article" date="2016" name="Nat. Commun.">
        <title>Thousands of microbial genomes shed light on interconnected biogeochemical processes in an aquifer system.</title>
        <authorList>
            <person name="Anantharaman K."/>
            <person name="Brown C.T."/>
            <person name="Hug L.A."/>
            <person name="Sharon I."/>
            <person name="Castelle C.J."/>
            <person name="Probst A.J."/>
            <person name="Thomas B.C."/>
            <person name="Singh A."/>
            <person name="Wilkins M.J."/>
            <person name="Karaoz U."/>
            <person name="Brodie E.L."/>
            <person name="Williams K.H."/>
            <person name="Hubbard S.S."/>
            <person name="Banfield J.F."/>
        </authorList>
    </citation>
    <scope>NUCLEOTIDE SEQUENCE [LARGE SCALE GENOMIC DNA]</scope>
</reference>
<proteinExistence type="predicted"/>
<evidence type="ECO:0000313" key="1">
    <source>
        <dbReference type="EMBL" id="OGE40900.1"/>
    </source>
</evidence>
<organism evidence="1 2">
    <name type="scientific">Candidatus Daviesbacteria bacterium RIFCSPHIGHO2_02_FULL_43_12</name>
    <dbReference type="NCBI Taxonomy" id="1797776"/>
    <lineage>
        <taxon>Bacteria</taxon>
        <taxon>Candidatus Daviesiibacteriota</taxon>
    </lineage>
</organism>
<gene>
    <name evidence="1" type="ORF">A3D25_03185</name>
</gene>
<accession>A0A1F5KJB5</accession>
<evidence type="ECO:0000313" key="2">
    <source>
        <dbReference type="Proteomes" id="UP000177328"/>
    </source>
</evidence>
<protein>
    <submittedName>
        <fullName evidence="1">Uncharacterized protein</fullName>
    </submittedName>
</protein>
<dbReference type="EMBL" id="MFDD01000004">
    <property type="protein sequence ID" value="OGE40900.1"/>
    <property type="molecule type" value="Genomic_DNA"/>
</dbReference>
<name>A0A1F5KJB5_9BACT</name>
<comment type="caution">
    <text evidence="1">The sequence shown here is derived from an EMBL/GenBank/DDBJ whole genome shotgun (WGS) entry which is preliminary data.</text>
</comment>
<dbReference type="AlphaFoldDB" id="A0A1F5KJB5"/>